<evidence type="ECO:0000256" key="9">
    <source>
        <dbReference type="RuleBase" id="RU363011"/>
    </source>
</evidence>
<keyword evidence="4 9" id="KW-0812">Transmembrane</keyword>
<sequence length="114" mass="12371">MTAPSHRCPAPIVQNISITILATLPATPKIPTIGHDLIWKTANEMAATFAEDQYGRKVDRCLSDTLLKFGGGMILGSVFSLVFFKRRAWPIIMGSGFGVGVAYNNCERSLNSAK</sequence>
<comment type="similarity">
    <text evidence="3 9">Belongs to the MICOS complex subunit Mic10 family.</text>
</comment>
<evidence type="ECO:0000256" key="2">
    <source>
        <dbReference type="ARBA" id="ARBA00004434"/>
    </source>
</evidence>
<comment type="subunit">
    <text evidence="9">Component of the mitochondrial contact site and cristae organizing system (MICOS) complex.</text>
</comment>
<organism evidence="10 11">
    <name type="scientific">Anopheles merus</name>
    <name type="common">Mosquito</name>
    <dbReference type="NCBI Taxonomy" id="30066"/>
    <lineage>
        <taxon>Eukaryota</taxon>
        <taxon>Metazoa</taxon>
        <taxon>Ecdysozoa</taxon>
        <taxon>Arthropoda</taxon>
        <taxon>Hexapoda</taxon>
        <taxon>Insecta</taxon>
        <taxon>Pterygota</taxon>
        <taxon>Neoptera</taxon>
        <taxon>Endopterygota</taxon>
        <taxon>Diptera</taxon>
        <taxon>Nematocera</taxon>
        <taxon>Culicoidea</taxon>
        <taxon>Culicidae</taxon>
        <taxon>Anophelinae</taxon>
        <taxon>Anopheles</taxon>
    </lineage>
</organism>
<feature type="transmembrane region" description="Helical" evidence="9">
    <location>
        <begin position="66"/>
        <end position="84"/>
    </location>
</feature>
<keyword evidence="11" id="KW-1185">Reference proteome</keyword>
<evidence type="ECO:0000313" key="11">
    <source>
        <dbReference type="Proteomes" id="UP000075903"/>
    </source>
</evidence>
<evidence type="ECO:0000256" key="5">
    <source>
        <dbReference type="ARBA" id="ARBA00022792"/>
    </source>
</evidence>
<accession>A0A182UY05</accession>
<dbReference type="STRING" id="30066.A0A182UY05"/>
<dbReference type="InterPro" id="IPR007512">
    <property type="entry name" value="Mic10"/>
</dbReference>
<evidence type="ECO:0000256" key="4">
    <source>
        <dbReference type="ARBA" id="ARBA00022692"/>
    </source>
</evidence>
<evidence type="ECO:0000256" key="1">
    <source>
        <dbReference type="ARBA" id="ARBA00002689"/>
    </source>
</evidence>
<evidence type="ECO:0000256" key="3">
    <source>
        <dbReference type="ARBA" id="ARBA00006792"/>
    </source>
</evidence>
<proteinExistence type="inferred from homology"/>
<keyword evidence="7 9" id="KW-0496">Mitochondrion</keyword>
<dbReference type="PANTHER" id="PTHR21304">
    <property type="entry name" value="MICOS COMPLEX SUBUNIT MIC10"/>
    <property type="match status" value="1"/>
</dbReference>
<reference evidence="10" key="1">
    <citation type="submission" date="2020-05" db="UniProtKB">
        <authorList>
            <consortium name="EnsemblMetazoa"/>
        </authorList>
    </citation>
    <scope>IDENTIFICATION</scope>
    <source>
        <strain evidence="10">MAF</strain>
    </source>
</reference>
<dbReference type="Pfam" id="PF04418">
    <property type="entry name" value="DUF543"/>
    <property type="match status" value="1"/>
</dbReference>
<dbReference type="VEuPathDB" id="VectorBase:AMEM21_007976"/>
<evidence type="ECO:0000256" key="6">
    <source>
        <dbReference type="ARBA" id="ARBA00022989"/>
    </source>
</evidence>
<dbReference type="Proteomes" id="UP000075903">
    <property type="component" value="Unassembled WGS sequence"/>
</dbReference>
<dbReference type="VEuPathDB" id="VectorBase:AMEM005601"/>
<dbReference type="AlphaFoldDB" id="A0A182UY05"/>
<keyword evidence="5 9" id="KW-0999">Mitochondrion inner membrane</keyword>
<dbReference type="EnsemblMetazoa" id="AMEM005601-RA">
    <property type="protein sequence ID" value="AMEM005601-PA"/>
    <property type="gene ID" value="AMEM005601"/>
</dbReference>
<name>A0A182UY05_ANOME</name>
<evidence type="ECO:0000256" key="7">
    <source>
        <dbReference type="ARBA" id="ARBA00023128"/>
    </source>
</evidence>
<comment type="subcellular location">
    <subcellularLocation>
        <location evidence="2 9">Mitochondrion inner membrane</location>
        <topology evidence="2 9">Single-pass membrane protein</topology>
    </subcellularLocation>
</comment>
<dbReference type="GO" id="GO:0061617">
    <property type="term" value="C:MICOS complex"/>
    <property type="evidence" value="ECO:0007669"/>
    <property type="project" value="UniProtKB-UniRule"/>
</dbReference>
<evidence type="ECO:0000256" key="8">
    <source>
        <dbReference type="ARBA" id="ARBA00023136"/>
    </source>
</evidence>
<protein>
    <recommendedName>
        <fullName evidence="9">MICOS complex subunit MIC10</fullName>
    </recommendedName>
</protein>
<keyword evidence="8 9" id="KW-0472">Membrane</keyword>
<evidence type="ECO:0000313" key="10">
    <source>
        <dbReference type="EnsemblMetazoa" id="AMEM005601-PA"/>
    </source>
</evidence>
<keyword evidence="6 9" id="KW-1133">Transmembrane helix</keyword>
<dbReference type="PANTHER" id="PTHR21304:SF0">
    <property type="entry name" value="MICOS COMPLEX SUBUNIT MIC10"/>
    <property type="match status" value="1"/>
</dbReference>
<comment type="function">
    <text evidence="1 9">Component of the MICOS complex, a large protein complex of the mitochondrial inner membrane that plays crucial roles in the maintenance of crista junctions, inner membrane architecture, and formation of contact sites to the outer membrane.</text>
</comment>